<accession>A0A8X6FW90</accession>
<gene>
    <name evidence="1" type="primary">NCL1_32900</name>
    <name evidence="1" type="ORF">TNCT_108541</name>
</gene>
<protein>
    <submittedName>
        <fullName evidence="1">Uncharacterized protein</fullName>
    </submittedName>
</protein>
<evidence type="ECO:0000313" key="1">
    <source>
        <dbReference type="EMBL" id="GFQ68548.1"/>
    </source>
</evidence>
<proteinExistence type="predicted"/>
<sequence length="228" mass="25562">MNSVALKSCMISFTVLYLVYLTPVICQANIYGTIFRQSIAYTVDLQSDEQRANQDTFVSTFVQKVYDSNTLTNLFDISQSPASAYANQVYGDFINVLASLGATQPEVMADFATRPMYAFDVFTLEVMVRLYANVGAVYTDSQGLLNNPQELATRYANFFEERARASVVESDPTSKFRAIRDGFLDYLKSIEMLTAEHGWKLAIIYGSEWLLTAAETSAGRDLRARCNK</sequence>
<dbReference type="OrthoDB" id="10292425at2759"/>
<evidence type="ECO:0000313" key="2">
    <source>
        <dbReference type="Proteomes" id="UP000887116"/>
    </source>
</evidence>
<dbReference type="EMBL" id="BMAO01010649">
    <property type="protein sequence ID" value="GFQ68548.1"/>
    <property type="molecule type" value="Genomic_DNA"/>
</dbReference>
<comment type="caution">
    <text evidence="1">The sequence shown here is derived from an EMBL/GenBank/DDBJ whole genome shotgun (WGS) entry which is preliminary data.</text>
</comment>
<organism evidence="1 2">
    <name type="scientific">Trichonephila clavata</name>
    <name type="common">Joro spider</name>
    <name type="synonym">Nephila clavata</name>
    <dbReference type="NCBI Taxonomy" id="2740835"/>
    <lineage>
        <taxon>Eukaryota</taxon>
        <taxon>Metazoa</taxon>
        <taxon>Ecdysozoa</taxon>
        <taxon>Arthropoda</taxon>
        <taxon>Chelicerata</taxon>
        <taxon>Arachnida</taxon>
        <taxon>Araneae</taxon>
        <taxon>Araneomorphae</taxon>
        <taxon>Entelegynae</taxon>
        <taxon>Araneoidea</taxon>
        <taxon>Nephilidae</taxon>
        <taxon>Trichonephila</taxon>
    </lineage>
</organism>
<dbReference type="Proteomes" id="UP000887116">
    <property type="component" value="Unassembled WGS sequence"/>
</dbReference>
<reference evidence="1" key="1">
    <citation type="submission" date="2020-07" db="EMBL/GenBank/DDBJ databases">
        <title>Multicomponent nature underlies the extraordinary mechanical properties of spider dragline silk.</title>
        <authorList>
            <person name="Kono N."/>
            <person name="Nakamura H."/>
            <person name="Mori M."/>
            <person name="Yoshida Y."/>
            <person name="Ohtoshi R."/>
            <person name="Malay A.D."/>
            <person name="Moran D.A.P."/>
            <person name="Tomita M."/>
            <person name="Numata K."/>
            <person name="Arakawa K."/>
        </authorList>
    </citation>
    <scope>NUCLEOTIDE SEQUENCE</scope>
</reference>
<name>A0A8X6FW90_TRICU</name>
<dbReference type="AlphaFoldDB" id="A0A8X6FW90"/>
<keyword evidence="2" id="KW-1185">Reference proteome</keyword>